<keyword evidence="4" id="KW-0132">Cell division</keyword>
<dbReference type="PANTHER" id="PTHR14418:SF5">
    <property type="entry name" value="CONDENSIN COMPLEX SUBUNIT 3"/>
    <property type="match status" value="1"/>
</dbReference>
<evidence type="ECO:0000259" key="11">
    <source>
        <dbReference type="Pfam" id="PF12719"/>
    </source>
</evidence>
<evidence type="ECO:0000256" key="5">
    <source>
        <dbReference type="ARBA" id="ARBA00022737"/>
    </source>
</evidence>
<keyword evidence="6" id="KW-0498">Mitosis</keyword>
<dbReference type="InterPro" id="IPR011989">
    <property type="entry name" value="ARM-like"/>
</dbReference>
<dbReference type="Pfam" id="PF12719">
    <property type="entry name" value="Cnd3"/>
    <property type="match status" value="1"/>
</dbReference>
<feature type="compositionally biased region" description="Low complexity" evidence="10">
    <location>
        <begin position="1055"/>
        <end position="1064"/>
    </location>
</feature>
<dbReference type="GO" id="GO:0000796">
    <property type="term" value="C:condensin complex"/>
    <property type="evidence" value="ECO:0007669"/>
    <property type="project" value="InterPro"/>
</dbReference>
<evidence type="ECO:0000256" key="10">
    <source>
        <dbReference type="SAM" id="MobiDB-lite"/>
    </source>
</evidence>
<feature type="domain" description="Nuclear condensin complex subunit 3 C-terminal" evidence="11">
    <location>
        <begin position="621"/>
        <end position="905"/>
    </location>
</feature>
<evidence type="ECO:0000256" key="4">
    <source>
        <dbReference type="ARBA" id="ARBA00022618"/>
    </source>
</evidence>
<feature type="compositionally biased region" description="Basic and acidic residues" evidence="10">
    <location>
        <begin position="1113"/>
        <end position="1132"/>
    </location>
</feature>
<dbReference type="SUPFAM" id="SSF48371">
    <property type="entry name" value="ARM repeat"/>
    <property type="match status" value="1"/>
</dbReference>
<keyword evidence="7" id="KW-0226">DNA condensation</keyword>
<keyword evidence="13" id="KW-1185">Reference proteome</keyword>
<evidence type="ECO:0000313" key="13">
    <source>
        <dbReference type="Proteomes" id="UP000297245"/>
    </source>
</evidence>
<dbReference type="AlphaFoldDB" id="A0A4S8MPS1"/>
<evidence type="ECO:0000256" key="1">
    <source>
        <dbReference type="ARBA" id="ARBA00004286"/>
    </source>
</evidence>
<evidence type="ECO:0000256" key="6">
    <source>
        <dbReference type="ARBA" id="ARBA00022776"/>
    </source>
</evidence>
<sequence>MPARTVEPRTTQPRNRSAPKPNPLNELSTNVQRILEQAQTSYANHQKNIVALHKVLTEVAEYTSEDKEGNELFVGEHAFDQEIKMALLAVCQEKKGSQPGNRIVRFVSSFIKYLNDKAAEEAGEREDDDDMNLDTTATRLTENLVEFLLKGFNAKDKTVRYRIVQIVSEVILNLGELDSDLYDQLRAGLLERLSDKEWTVRQEAATALCKLCQNENPEEVEDEELTLSESLIDAMKHDTQQDVRQTIVTNLPIDGSFHRASLSPLLERTRDVDKKMRILVFDRLEKNITNGDGFGPTHPRKLTIAQRELIVRNGLGDREPEVRGAAASLITAWVKAVMNDDTVKKEEEDTEEGEAPAKQEGSSAAQDALIELLKMLDLGEGTIAADALLSVLTTDTSKKDFVEQVRFEGTFWQTLTAEKAFLVRVFTEFCRNNKKDITLVQRLEETLPAIKHFAMVIGVFVNNLQSEISAEEEEGFFNDMDDEERERRADAKFNIECIIAELLKIAVNLDYADELGRRDMYKLIRDMLVNNLLPDKLALLSLDVLRELSGSERDFIRIVVEVIQEIRVPGDEEDGEQQERLDPDASLDIDTPSAIAKTPKPKPRSEMSVQERVRQDRLDMRCLCLCEGVLERVNGTFENNSSLHGVLADLIIPCLAREEEEFRDKALICLSQICLISKRFAVGYKNQFVIELNKKAQSEDLKLIVWRALIDMFMVYEKDVMVDNTSPEELVKQFRHLTLQDENTSDEMRTLLCTGMAKLTLSGILIEQEVLECLVISYFAPRNAYNHTLRQCLAYFLPAYCYSSPANQRMMLEVFRGTLRVLGSSREEIDEDEMTMSSPSKIVNMLVEWMDPNEVINAKGEKGAGDMSLHVDLAVEIVSELLDKKSELGKDDKKALCQALGRIYLPDEVDDYKIRHLKLYLDNVIRRRPLRDAVSRNAFAKFKLAVEKRYEKQLEGFSEEDYRQLVEYHEFFEVLDELLPPGEDDEDTPPPQRQPRKGRKRRSESVLSTATEGEDAPRASTSRKRSGAKRQRLSTSDDETSDFEGDDHSTERAPSEASSVAPAPTRVMPKRGATRKPAPEPVIISSDSEEDEDATPRVRSRNSRSSRAGPLAKVKEEDEIRTPSAARNREESIVPDSEEEEEEVNDLLAEDDD</sequence>
<dbReference type="PANTHER" id="PTHR14418">
    <property type="entry name" value="CONDENSIN COMPLEX SUBUNIT 3-RELATED"/>
    <property type="match status" value="1"/>
</dbReference>
<feature type="region of interest" description="Disordered" evidence="10">
    <location>
        <begin position="979"/>
        <end position="1153"/>
    </location>
</feature>
<accession>A0A4S8MPS1</accession>
<keyword evidence="5" id="KW-0677">Repeat</keyword>
<feature type="compositionally biased region" description="Acidic residues" evidence="10">
    <location>
        <begin position="1136"/>
        <end position="1153"/>
    </location>
</feature>
<feature type="region of interest" description="Disordered" evidence="10">
    <location>
        <begin position="569"/>
        <end position="610"/>
    </location>
</feature>
<evidence type="ECO:0000256" key="8">
    <source>
        <dbReference type="ARBA" id="ARBA00023306"/>
    </source>
</evidence>
<proteinExistence type="inferred from homology"/>
<evidence type="ECO:0000313" key="12">
    <source>
        <dbReference type="EMBL" id="THV04781.1"/>
    </source>
</evidence>
<dbReference type="Proteomes" id="UP000297245">
    <property type="component" value="Unassembled WGS sequence"/>
</dbReference>
<dbReference type="OrthoDB" id="27187at2759"/>
<dbReference type="Gene3D" id="1.25.10.10">
    <property type="entry name" value="Leucine-rich Repeat Variant"/>
    <property type="match status" value="1"/>
</dbReference>
<feature type="repeat" description="HEAT" evidence="9">
    <location>
        <begin position="185"/>
        <end position="223"/>
    </location>
</feature>
<evidence type="ECO:0000256" key="3">
    <source>
        <dbReference type="ARBA" id="ARBA00022454"/>
    </source>
</evidence>
<dbReference type="InterPro" id="IPR025977">
    <property type="entry name" value="Cnd3_C"/>
</dbReference>
<keyword evidence="3" id="KW-0158">Chromosome</keyword>
<protein>
    <recommendedName>
        <fullName evidence="11">Nuclear condensin complex subunit 3 C-terminal domain-containing protein</fullName>
    </recommendedName>
</protein>
<dbReference type="GO" id="GO:0007076">
    <property type="term" value="P:mitotic chromosome condensation"/>
    <property type="evidence" value="ECO:0007669"/>
    <property type="project" value="InterPro"/>
</dbReference>
<dbReference type="InterPro" id="IPR000357">
    <property type="entry name" value="HEAT"/>
</dbReference>
<evidence type="ECO:0000256" key="7">
    <source>
        <dbReference type="ARBA" id="ARBA00023067"/>
    </source>
</evidence>
<dbReference type="GO" id="GO:0000793">
    <property type="term" value="C:condensed chromosome"/>
    <property type="evidence" value="ECO:0007669"/>
    <property type="project" value="TreeGrafter"/>
</dbReference>
<organism evidence="12 13">
    <name type="scientific">Dendrothele bispora (strain CBS 962.96)</name>
    <dbReference type="NCBI Taxonomy" id="1314807"/>
    <lineage>
        <taxon>Eukaryota</taxon>
        <taxon>Fungi</taxon>
        <taxon>Dikarya</taxon>
        <taxon>Basidiomycota</taxon>
        <taxon>Agaricomycotina</taxon>
        <taxon>Agaricomycetes</taxon>
        <taxon>Agaricomycetidae</taxon>
        <taxon>Agaricales</taxon>
        <taxon>Agaricales incertae sedis</taxon>
        <taxon>Dendrothele</taxon>
    </lineage>
</organism>
<feature type="compositionally biased region" description="Basic residues" evidence="10">
    <location>
        <begin position="1021"/>
        <end position="1032"/>
    </location>
</feature>
<gene>
    <name evidence="12" type="ORF">K435DRAFT_774313</name>
</gene>
<comment type="similarity">
    <text evidence="2">Belongs to the CND3 (condensin subunit 3) family.</text>
</comment>
<feature type="compositionally biased region" description="Acidic residues" evidence="10">
    <location>
        <begin position="1036"/>
        <end position="1045"/>
    </location>
</feature>
<dbReference type="InterPro" id="IPR021133">
    <property type="entry name" value="HEAT_type_2"/>
</dbReference>
<dbReference type="PROSITE" id="PS50077">
    <property type="entry name" value="HEAT_REPEAT"/>
    <property type="match status" value="1"/>
</dbReference>
<dbReference type="EMBL" id="ML179053">
    <property type="protein sequence ID" value="THV04781.1"/>
    <property type="molecule type" value="Genomic_DNA"/>
</dbReference>
<reference evidence="12 13" key="1">
    <citation type="journal article" date="2019" name="Nat. Ecol. Evol.">
        <title>Megaphylogeny resolves global patterns of mushroom evolution.</title>
        <authorList>
            <person name="Varga T."/>
            <person name="Krizsan K."/>
            <person name="Foldi C."/>
            <person name="Dima B."/>
            <person name="Sanchez-Garcia M."/>
            <person name="Sanchez-Ramirez S."/>
            <person name="Szollosi G.J."/>
            <person name="Szarkandi J.G."/>
            <person name="Papp V."/>
            <person name="Albert L."/>
            <person name="Andreopoulos W."/>
            <person name="Angelini C."/>
            <person name="Antonin V."/>
            <person name="Barry K.W."/>
            <person name="Bougher N.L."/>
            <person name="Buchanan P."/>
            <person name="Buyck B."/>
            <person name="Bense V."/>
            <person name="Catcheside P."/>
            <person name="Chovatia M."/>
            <person name="Cooper J."/>
            <person name="Damon W."/>
            <person name="Desjardin D."/>
            <person name="Finy P."/>
            <person name="Geml J."/>
            <person name="Haridas S."/>
            <person name="Hughes K."/>
            <person name="Justo A."/>
            <person name="Karasinski D."/>
            <person name="Kautmanova I."/>
            <person name="Kiss B."/>
            <person name="Kocsube S."/>
            <person name="Kotiranta H."/>
            <person name="LaButti K.M."/>
            <person name="Lechner B.E."/>
            <person name="Liimatainen K."/>
            <person name="Lipzen A."/>
            <person name="Lukacs Z."/>
            <person name="Mihaltcheva S."/>
            <person name="Morgado L.N."/>
            <person name="Niskanen T."/>
            <person name="Noordeloos M.E."/>
            <person name="Ohm R.A."/>
            <person name="Ortiz-Santana B."/>
            <person name="Ovrebo C."/>
            <person name="Racz N."/>
            <person name="Riley R."/>
            <person name="Savchenko A."/>
            <person name="Shiryaev A."/>
            <person name="Soop K."/>
            <person name="Spirin V."/>
            <person name="Szebenyi C."/>
            <person name="Tomsovsky M."/>
            <person name="Tulloss R.E."/>
            <person name="Uehling J."/>
            <person name="Grigoriev I.V."/>
            <person name="Vagvolgyi C."/>
            <person name="Papp T."/>
            <person name="Martin F.M."/>
            <person name="Miettinen O."/>
            <person name="Hibbett D.S."/>
            <person name="Nagy L.G."/>
        </authorList>
    </citation>
    <scope>NUCLEOTIDE SEQUENCE [LARGE SCALE GENOMIC DNA]</scope>
    <source>
        <strain evidence="12 13">CBS 962.96</strain>
    </source>
</reference>
<keyword evidence="8" id="KW-0131">Cell cycle</keyword>
<name>A0A4S8MPS1_DENBC</name>
<evidence type="ECO:0000256" key="9">
    <source>
        <dbReference type="PROSITE-ProRule" id="PRU00103"/>
    </source>
</evidence>
<comment type="subcellular location">
    <subcellularLocation>
        <location evidence="1">Chromosome</location>
    </subcellularLocation>
</comment>
<dbReference type="InterPro" id="IPR016024">
    <property type="entry name" value="ARM-type_fold"/>
</dbReference>
<evidence type="ECO:0000256" key="2">
    <source>
        <dbReference type="ARBA" id="ARBA00006533"/>
    </source>
</evidence>
<dbReference type="Pfam" id="PF02985">
    <property type="entry name" value="HEAT"/>
    <property type="match status" value="1"/>
</dbReference>
<dbReference type="GO" id="GO:0051301">
    <property type="term" value="P:cell division"/>
    <property type="evidence" value="ECO:0007669"/>
    <property type="project" value="UniProtKB-KW"/>
</dbReference>
<feature type="region of interest" description="Disordered" evidence="10">
    <location>
        <begin position="1"/>
        <end position="26"/>
    </location>
</feature>
<dbReference type="InterPro" id="IPR027165">
    <property type="entry name" value="CND3"/>
</dbReference>